<dbReference type="GeneID" id="31676076"/>
<name>A0A1V0N302_9ARCH</name>
<feature type="domain" description="TiaS C-terminal zinc ribbon" evidence="9">
    <location>
        <begin position="364"/>
        <end position="403"/>
    </location>
</feature>
<keyword evidence="4 6" id="KW-0547">Nucleotide-binding</keyword>
<dbReference type="GO" id="GO:0016879">
    <property type="term" value="F:ligase activity, forming carbon-nitrogen bonds"/>
    <property type="evidence" value="ECO:0007669"/>
    <property type="project" value="UniProtKB-UniRule"/>
</dbReference>
<evidence type="ECO:0000256" key="5">
    <source>
        <dbReference type="ARBA" id="ARBA00022840"/>
    </source>
</evidence>
<keyword evidence="3 6" id="KW-0819">tRNA processing</keyword>
<dbReference type="AlphaFoldDB" id="A0A1V0N302"/>
<dbReference type="GO" id="GO:0005737">
    <property type="term" value="C:cytoplasm"/>
    <property type="evidence" value="ECO:0007669"/>
    <property type="project" value="UniProtKB-SubCell"/>
</dbReference>
<sequence length="438" mass="49804">MYVAIDDTDSQDKMCTTYLIYEIISRGEYDIIGSPELVRLNPNIGYKTRGNGALNINLGKGSGNTSIIGKANGKFIKSYEKVAGEPDKQELMDFISSIVEDFYVKDDDKTNPGIVISNDRFHSGLYGKALQDDISIEFIENYLSGRAIYRKIKTGHGIIGSSASLAWPGKRYTYELLDYRYPNYGDITYGEKIDISSIPESFYSTFNNIDIKNRYPAIFPKPKTPVIFGVRGVDKNDLITIYDRIKERHNIDDQGYIIYKTNQGTDDHIMPEPDYLSSMGSYSLTGVISGEPYTIEGGHSFVNFKYKNEEIKLAAFEPTKEFRKVLMSVIPGDIVSAYGSYAKGTIKLEKLRVIKKARLYRKEPPVCPECHVKTRSKGQMDYRCPVCKKRYKNPEITEITRELEEKFYEVPVIARRHLSMPLKLMPYFSDIPQTSGVS</sequence>
<dbReference type="InterPro" id="IPR053870">
    <property type="entry name" value="TiaS-like_TCKD"/>
</dbReference>
<evidence type="ECO:0000256" key="1">
    <source>
        <dbReference type="ARBA" id="ARBA00022490"/>
    </source>
</evidence>
<organism evidence="10 11">
    <name type="scientific">Ferroplasma acidiphilum</name>
    <dbReference type="NCBI Taxonomy" id="74969"/>
    <lineage>
        <taxon>Archaea</taxon>
        <taxon>Methanobacteriati</taxon>
        <taxon>Thermoplasmatota</taxon>
        <taxon>Thermoplasmata</taxon>
        <taxon>Thermoplasmatales</taxon>
        <taxon>Ferroplasmaceae</taxon>
        <taxon>Ferroplasma</taxon>
    </lineage>
</organism>
<keyword evidence="5 6" id="KW-0067">ATP-binding</keyword>
<keyword evidence="11" id="KW-1185">Reference proteome</keyword>
<feature type="domain" description="TiaS FLD" evidence="7">
    <location>
        <begin position="155"/>
        <end position="268"/>
    </location>
</feature>
<proteinExistence type="inferred from homology"/>
<evidence type="ECO:0000313" key="11">
    <source>
        <dbReference type="Proteomes" id="UP000192050"/>
    </source>
</evidence>
<evidence type="ECO:0000256" key="3">
    <source>
        <dbReference type="ARBA" id="ARBA00022694"/>
    </source>
</evidence>
<dbReference type="EMBL" id="CP015363">
    <property type="protein sequence ID" value="ARD84484.1"/>
    <property type="molecule type" value="Genomic_DNA"/>
</dbReference>
<comment type="function">
    <text evidence="6">ATP-dependent agmatine transferase that catalyzes the formation of 2-agmatinylcytidine (agm2C) at the wobble position (C34) of tRNA(Ile2), converting the codon specificity from AUG to AUA.</text>
</comment>
<dbReference type="Pfam" id="PF22641">
    <property type="entry name" value="TiaS_TCKD"/>
    <property type="match status" value="1"/>
</dbReference>
<dbReference type="CDD" id="cd04482">
    <property type="entry name" value="RPA2_OBF_like"/>
    <property type="match status" value="1"/>
</dbReference>
<dbReference type="RefSeq" id="WP_081141696.1">
    <property type="nucleotide sequence ID" value="NZ_CP015363.1"/>
</dbReference>
<dbReference type="GO" id="GO:0002101">
    <property type="term" value="P:tRNA wobble cytosine modification"/>
    <property type="evidence" value="ECO:0007669"/>
    <property type="project" value="UniProtKB-UniRule"/>
</dbReference>
<dbReference type="HAMAP" id="MF_01892">
    <property type="entry name" value="tRNA_Ile2_agm2C_synt"/>
    <property type="match status" value="1"/>
</dbReference>
<evidence type="ECO:0000259" key="8">
    <source>
        <dbReference type="Pfam" id="PF22641"/>
    </source>
</evidence>
<dbReference type="InterPro" id="IPR024913">
    <property type="entry name" value="tRNA_Ile2__agm2C_synt"/>
</dbReference>
<dbReference type="EC" id="6.3.4.22" evidence="6"/>
<dbReference type="KEGG" id="fai:FAD_0572"/>
<comment type="similarity">
    <text evidence="6">Belongs to the TiaS family.</text>
</comment>
<dbReference type="PANTHER" id="PTHR40705">
    <property type="entry name" value="TRNA(ILE2) 2-AGMATINYLCYTIDINE SYNTHETASE TIAS"/>
    <property type="match status" value="1"/>
</dbReference>
<dbReference type="InterPro" id="IPR013696">
    <property type="entry name" value="TiaS_FLD"/>
</dbReference>
<evidence type="ECO:0000313" key="10">
    <source>
        <dbReference type="EMBL" id="ARD84484.1"/>
    </source>
</evidence>
<dbReference type="Pfam" id="PF08489">
    <property type="entry name" value="TiaS_FLD"/>
    <property type="match status" value="1"/>
</dbReference>
<dbReference type="InterPro" id="IPR055394">
    <property type="entry name" value="Zn_ribbon_TiaS"/>
</dbReference>
<dbReference type="GO" id="GO:0005524">
    <property type="term" value="F:ATP binding"/>
    <property type="evidence" value="ECO:0007669"/>
    <property type="project" value="UniProtKB-KW"/>
</dbReference>
<dbReference type="Gene3D" id="3.90.600.20">
    <property type="match status" value="1"/>
</dbReference>
<comment type="subcellular location">
    <subcellularLocation>
        <location evidence="6">Cytoplasm</location>
    </subcellularLocation>
</comment>
<dbReference type="Pfam" id="PF23783">
    <property type="entry name" value="Zn_ribbon_TiaS"/>
    <property type="match status" value="1"/>
</dbReference>
<evidence type="ECO:0000259" key="9">
    <source>
        <dbReference type="Pfam" id="PF23783"/>
    </source>
</evidence>
<dbReference type="STRING" id="74969.FAD_0572"/>
<protein>
    <recommendedName>
        <fullName evidence="6">tRNA(Ile2) 2-agmatinylcytidine synthetase TiaS</fullName>
        <shortName evidence="6">tRNA(Ile2)-agm2C synthetase</shortName>
        <ecNumber evidence="6">6.3.4.22</ecNumber>
    </recommendedName>
    <alternativeName>
        <fullName evidence="6">tRNA(Ile2) agmatidine synthetase</fullName>
    </alternativeName>
</protein>
<evidence type="ECO:0000256" key="2">
    <source>
        <dbReference type="ARBA" id="ARBA00022598"/>
    </source>
</evidence>
<keyword evidence="2 6" id="KW-0436">Ligase</keyword>
<evidence type="ECO:0000256" key="6">
    <source>
        <dbReference type="HAMAP-Rule" id="MF_01892"/>
    </source>
</evidence>
<evidence type="ECO:0000259" key="7">
    <source>
        <dbReference type="Pfam" id="PF08489"/>
    </source>
</evidence>
<evidence type="ECO:0000256" key="4">
    <source>
        <dbReference type="ARBA" id="ARBA00022741"/>
    </source>
</evidence>
<reference evidence="10 11" key="1">
    <citation type="submission" date="2011-10" db="EMBL/GenBank/DDBJ databases">
        <title>Metabolic and evolutionary patterns in the extreme acidophile Ferroplasma acidiphilum.</title>
        <authorList>
            <person name="Golyshina O.V."/>
            <person name="Kozyavkin S.A."/>
            <person name="Tatusov R.L."/>
            <person name="Slesarev A.I."/>
            <person name="Golyshin P.N."/>
        </authorList>
    </citation>
    <scope>NUCLEOTIDE SEQUENCE [LARGE SCALE GENOMIC DNA]</scope>
    <source>
        <strain evidence="11">Y</strain>
    </source>
</reference>
<feature type="domain" description="TiaS-like TCKD" evidence="8">
    <location>
        <begin position="2"/>
        <end position="144"/>
    </location>
</feature>
<dbReference type="Gene3D" id="3.30.70.2200">
    <property type="match status" value="1"/>
</dbReference>
<comment type="catalytic activity">
    <reaction evidence="6">
        <text>cytidine(34) in tRNA(Ile2) + agmatine + ATP + H2O = 2-agmatinylcytidine(34) in tRNA(Ile2) + AMP + 2 phosphate + 2 H(+)</text>
        <dbReference type="Rhea" id="RHEA:43608"/>
        <dbReference type="Rhea" id="RHEA-COMP:10625"/>
        <dbReference type="Rhea" id="RHEA-COMP:10626"/>
        <dbReference type="ChEBI" id="CHEBI:15377"/>
        <dbReference type="ChEBI" id="CHEBI:15378"/>
        <dbReference type="ChEBI" id="CHEBI:30616"/>
        <dbReference type="ChEBI" id="CHEBI:43474"/>
        <dbReference type="ChEBI" id="CHEBI:58145"/>
        <dbReference type="ChEBI" id="CHEBI:82748"/>
        <dbReference type="ChEBI" id="CHEBI:83545"/>
        <dbReference type="ChEBI" id="CHEBI:456215"/>
        <dbReference type="EC" id="6.3.4.22"/>
    </reaction>
</comment>
<dbReference type="Proteomes" id="UP000192050">
    <property type="component" value="Chromosome"/>
</dbReference>
<accession>A0A1V0N302</accession>
<keyword evidence="1 6" id="KW-0963">Cytoplasm</keyword>
<dbReference type="PANTHER" id="PTHR40705:SF2">
    <property type="entry name" value="DUF1743 DOMAIN-CONTAINING PROTEIN"/>
    <property type="match status" value="1"/>
</dbReference>
<dbReference type="OrthoDB" id="39189at2157"/>
<dbReference type="Gene3D" id="2.40.50.1010">
    <property type="match status" value="1"/>
</dbReference>
<gene>
    <name evidence="6 10" type="primary">tiaS</name>
    <name evidence="10" type="ORF">FAD_0572</name>
</gene>